<evidence type="ECO:0000313" key="4">
    <source>
        <dbReference type="Proteomes" id="UP000649617"/>
    </source>
</evidence>
<dbReference type="InterPro" id="IPR000719">
    <property type="entry name" value="Prot_kinase_dom"/>
</dbReference>
<proteinExistence type="predicted"/>
<reference evidence="3" key="1">
    <citation type="submission" date="2021-02" db="EMBL/GenBank/DDBJ databases">
        <authorList>
            <person name="Dougan E. K."/>
            <person name="Rhodes N."/>
            <person name="Thang M."/>
            <person name="Chan C."/>
        </authorList>
    </citation>
    <scope>NUCLEOTIDE SEQUENCE</scope>
</reference>
<dbReference type="OrthoDB" id="444993at2759"/>
<dbReference type="SUPFAM" id="SSF56112">
    <property type="entry name" value="Protein kinase-like (PK-like)"/>
    <property type="match status" value="1"/>
</dbReference>
<dbReference type="PROSITE" id="PS50011">
    <property type="entry name" value="PROTEIN_KINASE_DOM"/>
    <property type="match status" value="1"/>
</dbReference>
<feature type="region of interest" description="Disordered" evidence="1">
    <location>
        <begin position="136"/>
        <end position="171"/>
    </location>
</feature>
<comment type="caution">
    <text evidence="3">The sequence shown here is derived from an EMBL/GenBank/DDBJ whole genome shotgun (WGS) entry which is preliminary data.</text>
</comment>
<dbReference type="Proteomes" id="UP000649617">
    <property type="component" value="Unassembled WGS sequence"/>
</dbReference>
<name>A0A812TWI0_SYMPI</name>
<dbReference type="GO" id="GO:0004672">
    <property type="term" value="F:protein kinase activity"/>
    <property type="evidence" value="ECO:0007669"/>
    <property type="project" value="InterPro"/>
</dbReference>
<sequence length="185" mass="20424">MAPELARAYLKAGPGHAQHCPVVLTASMDLWSIAICVLETVFLSSALTDRYLQLKRRTGADMDFLTWLADMETDIIAPAMYDAVRSRSGALANFLCGMLRKDASKRLSAAECLKHKWFHHLHRKLQMTTGPVRRAQSVQHLPARSVQPTTTDAVHRSRSDTADPQPQAPIQIATDVQASTTCTVT</sequence>
<dbReference type="InterPro" id="IPR011009">
    <property type="entry name" value="Kinase-like_dom_sf"/>
</dbReference>
<feature type="domain" description="Protein kinase" evidence="2">
    <location>
        <begin position="1"/>
        <end position="118"/>
    </location>
</feature>
<evidence type="ECO:0000256" key="1">
    <source>
        <dbReference type="SAM" id="MobiDB-lite"/>
    </source>
</evidence>
<dbReference type="GO" id="GO:0005524">
    <property type="term" value="F:ATP binding"/>
    <property type="evidence" value="ECO:0007669"/>
    <property type="project" value="InterPro"/>
</dbReference>
<evidence type="ECO:0000313" key="3">
    <source>
        <dbReference type="EMBL" id="CAE7541727.1"/>
    </source>
</evidence>
<dbReference type="AlphaFoldDB" id="A0A812TWI0"/>
<accession>A0A812TWI0</accession>
<dbReference type="Gene3D" id="1.10.510.10">
    <property type="entry name" value="Transferase(Phosphotransferase) domain 1"/>
    <property type="match status" value="1"/>
</dbReference>
<organism evidence="3 4">
    <name type="scientific">Symbiodinium pilosum</name>
    <name type="common">Dinoflagellate</name>
    <dbReference type="NCBI Taxonomy" id="2952"/>
    <lineage>
        <taxon>Eukaryota</taxon>
        <taxon>Sar</taxon>
        <taxon>Alveolata</taxon>
        <taxon>Dinophyceae</taxon>
        <taxon>Suessiales</taxon>
        <taxon>Symbiodiniaceae</taxon>
        <taxon>Symbiodinium</taxon>
    </lineage>
</organism>
<dbReference type="EMBL" id="CAJNIZ010033024">
    <property type="protein sequence ID" value="CAE7541727.1"/>
    <property type="molecule type" value="Genomic_DNA"/>
</dbReference>
<protein>
    <submittedName>
        <fullName evidence="3">Ikbke protein</fullName>
    </submittedName>
</protein>
<evidence type="ECO:0000259" key="2">
    <source>
        <dbReference type="PROSITE" id="PS50011"/>
    </source>
</evidence>
<dbReference type="Pfam" id="PF00069">
    <property type="entry name" value="Pkinase"/>
    <property type="match status" value="1"/>
</dbReference>
<keyword evidence="4" id="KW-1185">Reference proteome</keyword>
<gene>
    <name evidence="3" type="primary">Ikbke</name>
    <name evidence="3" type="ORF">SPIL2461_LOCUS14338</name>
</gene>